<evidence type="ECO:0000313" key="2">
    <source>
        <dbReference type="Proteomes" id="UP000243468"/>
    </source>
</evidence>
<sequence>MTLYCIKKNQHFLAYRDQFDDCHNWQMSDLDLALASPWYWTTDKNVAKIFITQTEAEVFLNTYYGESFIQAEINLYRYEYDEL</sequence>
<organism evidence="1 2">
    <name type="scientific">Acinetobacter kookii</name>
    <dbReference type="NCBI Taxonomy" id="1226327"/>
    <lineage>
        <taxon>Bacteria</taxon>
        <taxon>Pseudomonadati</taxon>
        <taxon>Pseudomonadota</taxon>
        <taxon>Gammaproteobacteria</taxon>
        <taxon>Moraxellales</taxon>
        <taxon>Moraxellaceae</taxon>
        <taxon>Acinetobacter</taxon>
    </lineage>
</organism>
<dbReference type="OrthoDB" id="6693062at2"/>
<dbReference type="EMBL" id="FMYO01000001">
    <property type="protein sequence ID" value="SDB82553.1"/>
    <property type="molecule type" value="Genomic_DNA"/>
</dbReference>
<keyword evidence="2" id="KW-1185">Reference proteome</keyword>
<evidence type="ECO:0000313" key="1">
    <source>
        <dbReference type="EMBL" id="SDB82553.1"/>
    </source>
</evidence>
<protein>
    <submittedName>
        <fullName evidence="1">Uncharacterized protein</fullName>
    </submittedName>
</protein>
<name>A0A1G6GL28_9GAMM</name>
<accession>A0A1G6GL28</accession>
<proteinExistence type="predicted"/>
<dbReference type="AlphaFoldDB" id="A0A1G6GL28"/>
<dbReference type="RefSeq" id="WP_092818145.1">
    <property type="nucleotide sequence ID" value="NZ_BAABKJ010000007.1"/>
</dbReference>
<gene>
    <name evidence="1" type="ORF">SAMN05421732_10155</name>
</gene>
<dbReference type="Proteomes" id="UP000243468">
    <property type="component" value="Unassembled WGS sequence"/>
</dbReference>
<reference evidence="2" key="1">
    <citation type="submission" date="2016-09" db="EMBL/GenBank/DDBJ databases">
        <authorList>
            <person name="Varghese N."/>
            <person name="Submissions S."/>
        </authorList>
    </citation>
    <scope>NUCLEOTIDE SEQUENCE [LARGE SCALE GENOMIC DNA]</scope>
    <source>
        <strain evidence="2">ANC 4667</strain>
    </source>
</reference>
<dbReference type="STRING" id="1226327.SAMN05421732_10155"/>